<dbReference type="InterPro" id="IPR027417">
    <property type="entry name" value="P-loop_NTPase"/>
</dbReference>
<dbReference type="EMBL" id="NXLW01000003">
    <property type="protein sequence ID" value="RDU73145.1"/>
    <property type="molecule type" value="Genomic_DNA"/>
</dbReference>
<protein>
    <submittedName>
        <fullName evidence="1">DUF815 domain-containing protein</fullName>
    </submittedName>
</protein>
<comment type="caution">
    <text evidence="1">The sequence shown here is derived from an EMBL/GenBank/DDBJ whole genome shotgun (WGS) entry which is preliminary data.</text>
</comment>
<dbReference type="RefSeq" id="WP_104762706.1">
    <property type="nucleotide sequence ID" value="NZ_FZPM01000006.1"/>
</dbReference>
<sequence>MKVSQNFFTLDWEKTKAAILRNVGNICYLHPIEELDIVQETDLLGLQTEITRLDSNTFAFLTGKPACNALLWGARGCGKSSVVKAVLSKYLAESPLRILEIEGKDIAMFPIIMDFLRPYKQYSFIIFCDDLAFSLNDYSYRSLKSSLEGSFEKKPCNILIYATSNLRRIIQEDTSQNQEYTHEILSLSDRFPLSIGFYTFGTTEYLTVLEFIILKSFQETNKRGAKAKAKKLFETIQQDAINFATQAGNKSPRTAHEFWNLYKNQKKSNHC</sequence>
<dbReference type="OrthoDB" id="9812140at2"/>
<dbReference type="Pfam" id="PF05673">
    <property type="entry name" value="DUF815"/>
    <property type="match status" value="1"/>
</dbReference>
<dbReference type="Proteomes" id="UP000256424">
    <property type="component" value="Unassembled WGS sequence"/>
</dbReference>
<dbReference type="Gene3D" id="3.40.50.300">
    <property type="entry name" value="P-loop containing nucleotide triphosphate hydrolases"/>
    <property type="match status" value="1"/>
</dbReference>
<proteinExistence type="predicted"/>
<dbReference type="AlphaFoldDB" id="A0A3D8J7H4"/>
<name>A0A3D8J7H4_9HELI</name>
<organism evidence="1 2">
    <name type="scientific">Helicobacter aurati</name>
    <dbReference type="NCBI Taxonomy" id="137778"/>
    <lineage>
        <taxon>Bacteria</taxon>
        <taxon>Pseudomonadati</taxon>
        <taxon>Campylobacterota</taxon>
        <taxon>Epsilonproteobacteria</taxon>
        <taxon>Campylobacterales</taxon>
        <taxon>Helicobacteraceae</taxon>
        <taxon>Helicobacter</taxon>
    </lineage>
</organism>
<evidence type="ECO:0000313" key="1">
    <source>
        <dbReference type="EMBL" id="RDU73145.1"/>
    </source>
</evidence>
<keyword evidence="2" id="KW-1185">Reference proteome</keyword>
<dbReference type="InterPro" id="IPR008533">
    <property type="entry name" value="DUF815"/>
</dbReference>
<dbReference type="SUPFAM" id="SSF52540">
    <property type="entry name" value="P-loop containing nucleoside triphosphate hydrolases"/>
    <property type="match status" value="1"/>
</dbReference>
<evidence type="ECO:0000313" key="2">
    <source>
        <dbReference type="Proteomes" id="UP000256424"/>
    </source>
</evidence>
<accession>A0A3D8J7H4</accession>
<reference evidence="1 2" key="1">
    <citation type="submission" date="2018-04" db="EMBL/GenBank/DDBJ databases">
        <title>Novel Campyloabacter and Helicobacter Species and Strains.</title>
        <authorList>
            <person name="Mannion A.J."/>
            <person name="Shen Z."/>
            <person name="Fox J.G."/>
        </authorList>
    </citation>
    <scope>NUCLEOTIDE SEQUENCE [LARGE SCALE GENOMIC DNA]</scope>
    <source>
        <strain evidence="1 2">MIT 97-5075</strain>
    </source>
</reference>
<dbReference type="PANTHER" id="PTHR42935:SF1">
    <property type="entry name" value="SLR0930 PROTEIN"/>
    <property type="match status" value="1"/>
</dbReference>
<gene>
    <name evidence="1" type="ORF">CQA66_02675</name>
</gene>
<dbReference type="PANTHER" id="PTHR42935">
    <property type="entry name" value="SLR0930 PROTEIN"/>
    <property type="match status" value="1"/>
</dbReference>